<evidence type="ECO:0000313" key="2">
    <source>
        <dbReference type="Proteomes" id="UP000683511"/>
    </source>
</evidence>
<proteinExistence type="predicted"/>
<sequence length="44" mass="4707">MTVLKASVSVLVNVLAIYTPSFAVPLLHWHQGVLLCASSEKIGI</sequence>
<protein>
    <submittedName>
        <fullName evidence="1">Uncharacterized protein</fullName>
    </submittedName>
</protein>
<dbReference type="AlphaFoldDB" id="A0A975T9Z5"/>
<keyword evidence="2" id="KW-1185">Reference proteome</keyword>
<dbReference type="Proteomes" id="UP000683511">
    <property type="component" value="Chromosome"/>
</dbReference>
<dbReference type="KEGG" id="rsin:B6N60_03560"/>
<evidence type="ECO:0000313" key="1">
    <source>
        <dbReference type="EMBL" id="QXE24850.1"/>
    </source>
</evidence>
<accession>A0A975T9Z5</accession>
<organism evidence="1 2">
    <name type="scientific">Richelia sinica FACHB-800</name>
    <dbReference type="NCBI Taxonomy" id="1357546"/>
    <lineage>
        <taxon>Bacteria</taxon>
        <taxon>Bacillati</taxon>
        <taxon>Cyanobacteriota</taxon>
        <taxon>Cyanophyceae</taxon>
        <taxon>Nostocales</taxon>
        <taxon>Nostocaceae</taxon>
        <taxon>Richelia</taxon>
    </lineage>
</organism>
<reference evidence="1" key="1">
    <citation type="submission" date="2017-04" db="EMBL/GenBank/DDBJ databases">
        <title>Genome deletions in a multicellular cyanobacterial endosymbiont for morphological adaptation in marine diatoms.</title>
        <authorList>
            <person name="Wang Y."/>
            <person name="Gao H."/>
            <person name="Li R."/>
            <person name="Xu X."/>
        </authorList>
    </citation>
    <scope>NUCLEOTIDE SEQUENCE</scope>
    <source>
        <strain evidence="1">FACHB 800</strain>
    </source>
</reference>
<dbReference type="EMBL" id="CP021056">
    <property type="protein sequence ID" value="QXE24850.1"/>
    <property type="molecule type" value="Genomic_DNA"/>
</dbReference>
<name>A0A975T9Z5_9NOST</name>
<gene>
    <name evidence="1" type="ORF">B6N60_03560</name>
</gene>